<sequence>PITLLFLSIYMYKILKSQLIVLISVMIFVLNVPNFRQFRLIFLCLCGWNPKTDFALFRACKLVAGLTSLSVSTTIIYSKGEAEKLRTDRQKAQSSSAITSLLKCMSIIDKIIAVLNDDYLQNCFGGTYLMILKSVLNVRKYWGQLPYESWTELLNQCFLLYEQPPPGMDKAVMSKILNKLVECGCTQSHLSLHLRKKMAFADKSLEKYPALQASLLKLSITISKQVAKESRMATCKFGEDIVKCIIGLYEHRQEDSYNKKGLMFDFLLLQMHLHHPHGAREGEGAAYAYNWDKWREQLKNIYALVDTEIHNIQRNKNKVTELKDNFLQLAVEVFEGTSNVLDMTNIPGLNETMSYSMTKKRRIVAGIQAVTDFLSQDMWVWLCVLSSLLSKYPCVLKLEEFSALLRQLAELQSSCKDSIVMGYLCLCCMSLLDAEKTMDMHFINDKENNVQWQKISEITLRTVGLNQCVQYSHRLLQSLIIQHKCHQSSAIIQMYLNGTIQLSEHSLHTLQVILKTCDLPENVDALNSISSGFSILPKQSLRCALLDWILPNREDFMSKVLVEIAIRYQNDVDSDTFNDSDIRNVRKMSINNDSKLVITSVRDKLIELLIRDCNLTLNLRKLIDKLSTFTKTFIITLRMERNICAEVTRAVDTFYPTHISVDVKAIAFKTSQYSIENVTNEVKKLEISQDITTDQGEKDRTIKNASSSLMDVQLLTEQEKVQLIAVKVVCSYCCSFSVYTPKTKINMYQTIIRSILTYGKERTKQTENSLCLLLLTDVVQRCEKCVELRDEHVNLILKLIQKLCYVRYQDHEGATIILQLLCGVFRFVKDEMSHRHSLVLLKAFQKFINTKYGPKVIVYFVTCLSELLKVDPNFIWTKWENGTVVKECEIRDKITPIAEELLIHVISPFHEVRIAAAGYVSSLFSNRVAGDMSQADKLNWQKRVFNNLFNIIKSSFIVEGELTMEEKVDESANRTASALHCFASLIVVSPQWRKKALFAILRLNIITGIEVAVMLSIQLNNLLCNPQLDSIIVENNIHILIYRVVVLNNYSLQDFPWVLFNCTSDTEFYEKYKDIIIPILLQKEDDESLNMISTKVGKPIAELVKGCYSRIIACLIPCLTADESDGIRELDFAKRLYPKLEKILSKELINTLLTQQLDSVIVNIVRMLYDMQHFAELCGVRETMSDPDTICFRFLTIKKCLLYLQENSPKPELSLVVYLSKEISGHIQKILLCLAVDIHEVPTLEDKLKALHRYASFAYLLAKELTPDGKELGKMNTFVIRDISHTLIYLVNSSFHREEVALAVAACHFFRKFCLTCFTACAPVINTFLMVIVSILVPLATLDNDLGLESQLLLKFLIVDNSEHLESAIELLDPFPADEVFAEMSEVYLRIKRAKSMDTLEESIKHFLSVGNKNLGCRAEGLKHLRIQLSEKKQELCALYNELNDMRGFSEDCARSPLHQLICMLVELTSVPDCKISLEASRCLGELGPADLTTMVLKPEKSQELQNNNFSRSSILLFTAHVVELLVGYLVDENISVIEATSAALYKVLATREGQQFFFLVRGSSNVDESYFYPFKRGSVVKRDSHVVVNEEKFQATVNETVWCPDKDCSHENWITALVSSILQTFPPNCFISHLVNVSQVKVSFAEHILPYLVALVLSKGSDICAAVLNRCICYFFKQHFDKQSQPGFERSASSFLISTNAKEQVCFNRASVQCMLNVVQFLRLQKLLKSGEMSSSPESKNLDLNYLHVAQAAQYCSAYFTSIMYAELWCTDMRNSHYEWLTEKPRNQIGLSQTLALQNILKEAYRKIGDSDAIYGCGTVDMLDPRSRIHHYELTGSWQNALLSYDIELSSGNEHLTGGPHE</sequence>
<dbReference type="GO" id="GO:0006974">
    <property type="term" value="P:DNA damage response"/>
    <property type="evidence" value="ECO:0007669"/>
    <property type="project" value="InterPro"/>
</dbReference>
<dbReference type="SUPFAM" id="SSF48371">
    <property type="entry name" value="ARM repeat"/>
    <property type="match status" value="1"/>
</dbReference>
<feature type="non-terminal residue" evidence="2">
    <location>
        <position position="1863"/>
    </location>
</feature>
<reference evidence="2" key="2">
    <citation type="submission" date="2023-05" db="EMBL/GenBank/DDBJ databases">
        <authorList>
            <person name="Fouks B."/>
        </authorList>
    </citation>
    <scope>NUCLEOTIDE SEQUENCE</scope>
    <source>
        <strain evidence="2">Stay&amp;Tobe</strain>
        <tissue evidence="2">Testes</tissue>
    </source>
</reference>
<dbReference type="EMBL" id="JASPKZ010007842">
    <property type="protein sequence ID" value="KAJ9581778.1"/>
    <property type="molecule type" value="Genomic_DNA"/>
</dbReference>
<keyword evidence="1" id="KW-0812">Transmembrane</keyword>
<evidence type="ECO:0000256" key="1">
    <source>
        <dbReference type="SAM" id="Phobius"/>
    </source>
</evidence>
<gene>
    <name evidence="2" type="ORF">L9F63_003847</name>
</gene>
<dbReference type="PANTHER" id="PTHR37079:SF4">
    <property type="entry name" value="SERINE_THREONINE-PROTEIN KINASE ATM"/>
    <property type="match status" value="1"/>
</dbReference>
<name>A0AAD7ZJK9_DIPPU</name>
<organism evidence="2 3">
    <name type="scientific">Diploptera punctata</name>
    <name type="common">Pacific beetle cockroach</name>
    <dbReference type="NCBI Taxonomy" id="6984"/>
    <lineage>
        <taxon>Eukaryota</taxon>
        <taxon>Metazoa</taxon>
        <taxon>Ecdysozoa</taxon>
        <taxon>Arthropoda</taxon>
        <taxon>Hexapoda</taxon>
        <taxon>Insecta</taxon>
        <taxon>Pterygota</taxon>
        <taxon>Neoptera</taxon>
        <taxon>Polyneoptera</taxon>
        <taxon>Dictyoptera</taxon>
        <taxon>Blattodea</taxon>
        <taxon>Blaberoidea</taxon>
        <taxon>Blaberidae</taxon>
        <taxon>Diplopterinae</taxon>
        <taxon>Diploptera</taxon>
    </lineage>
</organism>
<comment type="caution">
    <text evidence="2">The sequence shown here is derived from an EMBL/GenBank/DDBJ whole genome shotgun (WGS) entry which is preliminary data.</text>
</comment>
<feature type="non-terminal residue" evidence="2">
    <location>
        <position position="1"/>
    </location>
</feature>
<dbReference type="GO" id="GO:0004674">
    <property type="term" value="F:protein serine/threonine kinase activity"/>
    <property type="evidence" value="ECO:0007669"/>
    <property type="project" value="InterPro"/>
</dbReference>
<keyword evidence="1" id="KW-0472">Membrane</keyword>
<reference evidence="2" key="1">
    <citation type="journal article" date="2023" name="IScience">
        <title>Live-bearing cockroach genome reveals convergent evolutionary mechanisms linked to viviparity in insects and beyond.</title>
        <authorList>
            <person name="Fouks B."/>
            <person name="Harrison M.C."/>
            <person name="Mikhailova A.A."/>
            <person name="Marchal E."/>
            <person name="English S."/>
            <person name="Carruthers M."/>
            <person name="Jennings E.C."/>
            <person name="Chiamaka E.L."/>
            <person name="Frigard R.A."/>
            <person name="Pippel M."/>
            <person name="Attardo G.M."/>
            <person name="Benoit J.B."/>
            <person name="Bornberg-Bauer E."/>
            <person name="Tobe S.S."/>
        </authorList>
    </citation>
    <scope>NUCLEOTIDE SEQUENCE</scope>
    <source>
        <strain evidence="2">Stay&amp;Tobe</strain>
    </source>
</reference>
<evidence type="ECO:0000313" key="3">
    <source>
        <dbReference type="Proteomes" id="UP001233999"/>
    </source>
</evidence>
<dbReference type="PANTHER" id="PTHR37079">
    <property type="entry name" value="SERINE/THREONINE-PROTEIN KINASE ATM"/>
    <property type="match status" value="1"/>
</dbReference>
<keyword evidence="3" id="KW-1185">Reference proteome</keyword>
<feature type="transmembrane region" description="Helical" evidence="1">
    <location>
        <begin position="14"/>
        <end position="32"/>
    </location>
</feature>
<proteinExistence type="predicted"/>
<dbReference type="Proteomes" id="UP001233999">
    <property type="component" value="Unassembled WGS sequence"/>
</dbReference>
<accession>A0AAD7ZJK9</accession>
<keyword evidence="1" id="KW-1133">Transmembrane helix</keyword>
<dbReference type="InterPro" id="IPR038980">
    <property type="entry name" value="ATM_plant"/>
</dbReference>
<dbReference type="InterPro" id="IPR016024">
    <property type="entry name" value="ARM-type_fold"/>
</dbReference>
<evidence type="ECO:0000313" key="2">
    <source>
        <dbReference type="EMBL" id="KAJ9581778.1"/>
    </source>
</evidence>
<protein>
    <submittedName>
        <fullName evidence="2">Uncharacterized protein</fullName>
    </submittedName>
</protein>